<gene>
    <name evidence="6" type="ORF">F2B50_13745</name>
    <name evidence="7" type="ORF">FPF71_13745</name>
</gene>
<sequence>MFKSKIIYIPFLSIIFLLIACSGDGEENDTVSPTLSCPEAMNVSVDTFSNGAVVTFTSPVGTDNVAGSVTTQTGGLGSGKVFPIGTTTNTFTTRDAAGNTSTCSFNVIVTRKAPSEDLPYFVIENPTPSGKKWAKIENLSDEFNQTDGIDRTKWYTKPDIASAGWFWTGRPPGLFIEESITVADGKLKIEANKLPTTKIINGKSYDYSGGIVRSINQCKVGYYYESKMKANKTFMSSTFWMMTEENACPKRLELDIQECVGELTPGADAWAVSGKFDQIFHSNAFHRTSCANTVETRKQGSVITDVKNWSEYMVYGFWWKSETELWFYLNGKLAYKITNPTTTFDLPMYYNLAVETYDWNPPHADGKGMEKFTKEERSTQYEWIRTWKLDDK</sequence>
<evidence type="ECO:0000313" key="7">
    <source>
        <dbReference type="EMBL" id="TSJ74239.1"/>
    </source>
</evidence>
<name>A0A5M7B8L8_9FLAO</name>
<feature type="chain" id="PRO_5024458887" evidence="3">
    <location>
        <begin position="23"/>
        <end position="392"/>
    </location>
</feature>
<dbReference type="GO" id="GO:0004553">
    <property type="term" value="F:hydrolase activity, hydrolyzing O-glycosyl compounds"/>
    <property type="evidence" value="ECO:0007669"/>
    <property type="project" value="InterPro"/>
</dbReference>
<dbReference type="Gene3D" id="2.60.120.200">
    <property type="match status" value="1"/>
</dbReference>
<feature type="domain" description="GH16" evidence="5">
    <location>
        <begin position="113"/>
        <end position="392"/>
    </location>
</feature>
<evidence type="ECO:0000313" key="9">
    <source>
        <dbReference type="Proteomes" id="UP000322315"/>
    </source>
</evidence>
<evidence type="ECO:0000256" key="3">
    <source>
        <dbReference type="SAM" id="SignalP"/>
    </source>
</evidence>
<feature type="signal peptide" evidence="3">
    <location>
        <begin position="1"/>
        <end position="22"/>
    </location>
</feature>
<dbReference type="EMBL" id="VWRS01000008">
    <property type="protein sequence ID" value="KAA5823751.1"/>
    <property type="molecule type" value="Genomic_DNA"/>
</dbReference>
<evidence type="ECO:0000259" key="5">
    <source>
        <dbReference type="PROSITE" id="PS51762"/>
    </source>
</evidence>
<dbReference type="Proteomes" id="UP000315145">
    <property type="component" value="Unassembled WGS sequence"/>
</dbReference>
<dbReference type="GO" id="GO:0005975">
    <property type="term" value="P:carbohydrate metabolic process"/>
    <property type="evidence" value="ECO:0007669"/>
    <property type="project" value="InterPro"/>
</dbReference>
<comment type="similarity">
    <text evidence="1">Belongs to the glycosyl hydrolase 16 family.</text>
</comment>
<dbReference type="OrthoDB" id="657277at2"/>
<dbReference type="Pfam" id="PF02494">
    <property type="entry name" value="HYR"/>
    <property type="match status" value="1"/>
</dbReference>
<keyword evidence="3" id="KW-0732">Signal</keyword>
<dbReference type="PROSITE" id="PS51257">
    <property type="entry name" value="PROKAR_LIPOPROTEIN"/>
    <property type="match status" value="1"/>
</dbReference>
<comment type="caution">
    <text evidence="6">The sequence shown here is derived from an EMBL/GenBank/DDBJ whole genome shotgun (WGS) entry which is preliminary data.</text>
</comment>
<dbReference type="PROSITE" id="PS51762">
    <property type="entry name" value="GH16_2"/>
    <property type="match status" value="1"/>
</dbReference>
<dbReference type="PANTHER" id="PTHR24273">
    <property type="entry name" value="FI04643P-RELATED"/>
    <property type="match status" value="1"/>
</dbReference>
<dbReference type="AlphaFoldDB" id="A0A5M7B8L8"/>
<keyword evidence="8" id="KW-1185">Reference proteome</keyword>
<dbReference type="Proteomes" id="UP000322315">
    <property type="component" value="Unassembled WGS sequence"/>
</dbReference>
<evidence type="ECO:0000313" key="8">
    <source>
        <dbReference type="Proteomes" id="UP000315145"/>
    </source>
</evidence>
<organism evidence="6 9">
    <name type="scientific">Algibacter amylolyticus</name>
    <dbReference type="NCBI Taxonomy" id="1608400"/>
    <lineage>
        <taxon>Bacteria</taxon>
        <taxon>Pseudomonadati</taxon>
        <taxon>Bacteroidota</taxon>
        <taxon>Flavobacteriia</taxon>
        <taxon>Flavobacteriales</taxon>
        <taxon>Flavobacteriaceae</taxon>
        <taxon>Algibacter</taxon>
    </lineage>
</organism>
<proteinExistence type="inferred from homology"/>
<evidence type="ECO:0000256" key="1">
    <source>
        <dbReference type="ARBA" id="ARBA00006865"/>
    </source>
</evidence>
<protein>
    <submittedName>
        <fullName evidence="6">HYR domain-containing protein</fullName>
    </submittedName>
</protein>
<dbReference type="InterPro" id="IPR003410">
    <property type="entry name" value="HYR_dom"/>
</dbReference>
<reference evidence="6 9" key="1">
    <citation type="journal article" date="2015" name="Int. J. Syst. Evol. Microbiol.">
        <title>Algibacter amylolyticus sp. nov., isolated from intertidal sediment.</title>
        <authorList>
            <person name="Zhang D.C."/>
            <person name="Wu J."/>
            <person name="Neuner K."/>
            <person name="Yao J."/>
            <person name="Margesin R."/>
        </authorList>
    </citation>
    <scope>NUCLEOTIDE SEQUENCE [LARGE SCALE GENOMIC DNA]</scope>
    <source>
        <strain evidence="6 9">RU-4-M-4</strain>
    </source>
</reference>
<evidence type="ECO:0000313" key="6">
    <source>
        <dbReference type="EMBL" id="KAA5823751.1"/>
    </source>
</evidence>
<reference evidence="7 8" key="2">
    <citation type="submission" date="2019-07" db="EMBL/GenBank/DDBJ databases">
        <title>Algibacter marinivivus sp. nov., isolated from the surface of a marine red alga.</title>
        <authorList>
            <person name="Zhong X."/>
            <person name="Xu W."/>
            <person name="Zhang Y."/>
            <person name="Zhang Q."/>
            <person name="Du Z."/>
        </authorList>
    </citation>
    <scope>NUCLEOTIDE SEQUENCE [LARGE SCALE GENOMIC DNA]</scope>
    <source>
        <strain evidence="7 8">RU-4-M-4</strain>
    </source>
</reference>
<dbReference type="PANTHER" id="PTHR24273:SF32">
    <property type="entry name" value="HYALIN"/>
    <property type="match status" value="1"/>
</dbReference>
<dbReference type="SUPFAM" id="SSF49899">
    <property type="entry name" value="Concanavalin A-like lectins/glucanases"/>
    <property type="match status" value="1"/>
</dbReference>
<feature type="domain" description="HYR" evidence="4">
    <location>
        <begin position="28"/>
        <end position="111"/>
    </location>
</feature>
<evidence type="ECO:0000256" key="2">
    <source>
        <dbReference type="ARBA" id="ARBA00022737"/>
    </source>
</evidence>
<dbReference type="RefSeq" id="WP_144117253.1">
    <property type="nucleotide sequence ID" value="NZ_JACHGE010000002.1"/>
</dbReference>
<dbReference type="InterPro" id="IPR013320">
    <property type="entry name" value="ConA-like_dom_sf"/>
</dbReference>
<dbReference type="EMBL" id="VMBF01000008">
    <property type="protein sequence ID" value="TSJ74239.1"/>
    <property type="molecule type" value="Genomic_DNA"/>
</dbReference>
<keyword evidence="2" id="KW-0677">Repeat</keyword>
<dbReference type="InterPro" id="IPR000757">
    <property type="entry name" value="Beta-glucanase-like"/>
</dbReference>
<dbReference type="PROSITE" id="PS50825">
    <property type="entry name" value="HYR"/>
    <property type="match status" value="1"/>
</dbReference>
<evidence type="ECO:0000259" key="4">
    <source>
        <dbReference type="PROSITE" id="PS50825"/>
    </source>
</evidence>
<reference evidence="6" key="3">
    <citation type="submission" date="2019-09" db="EMBL/GenBank/DDBJ databases">
        <authorList>
            <person name="Zhang D.-C."/>
        </authorList>
    </citation>
    <scope>NUCLEOTIDE SEQUENCE</scope>
    <source>
        <strain evidence="6">RU-4-M-4</strain>
    </source>
</reference>
<accession>A0A5M7B8L8</accession>